<comment type="subcellular location">
    <subcellularLocation>
        <location evidence="1">Cell membrane</location>
        <topology evidence="1">Multi-pass membrane protein</topology>
    </subcellularLocation>
</comment>
<sequence>MNSDISISRLKQFPPLMWIMLFGSFITRGSFYMVWPFLAVILYKKFALSATEVGSVLSLAAVISVFVSFVGSTLSDKLGRKPMMYATGVLYIISFSLLAIADTIVMFTIVITLCSIATSLWRPLASALIGDIIPEKATRELAMQSLYFAVNVGCAVGPMLGVWLGLTGEQSSFFITVYAFAFLLVLLTWGFKHQDKKHAKVDIDNPDSTPSTETPETKTGFKQTFSVLVQDKLLQCLILANILCFFIYGQMDSSLVQYLTRAGANNLLELVSSMIFTNAIVIITCQFLLLKLLASRPILVRIRFGLVLLICSQIWFAFNPLTFFAGWLGAVVIMSLAEAILFPTMSVHVDRIAPTNLRGAYFGATAFYDLGYALAPIGGGLLLDMFDGRTLFLVCTAIAVVVFLLYLIMDKLKRPAFITEQLATEQTAKTA</sequence>
<dbReference type="EMBL" id="CP009889">
    <property type="protein sequence ID" value="AIY66851.1"/>
    <property type="molecule type" value="Genomic_DNA"/>
</dbReference>
<evidence type="ECO:0000256" key="5">
    <source>
        <dbReference type="ARBA" id="ARBA00022989"/>
    </source>
</evidence>
<feature type="transmembrane region" description="Helical" evidence="7">
    <location>
        <begin position="16"/>
        <end position="41"/>
    </location>
</feature>
<keyword evidence="2" id="KW-0813">Transport</keyword>
<dbReference type="SUPFAM" id="SSF103473">
    <property type="entry name" value="MFS general substrate transporter"/>
    <property type="match status" value="1"/>
</dbReference>
<name>A0A0A7ELA2_9GAMM</name>
<dbReference type="Gene3D" id="1.20.1250.20">
    <property type="entry name" value="MFS general substrate transporter like domains"/>
    <property type="match status" value="1"/>
</dbReference>
<feature type="transmembrane region" description="Helical" evidence="7">
    <location>
        <begin position="233"/>
        <end position="251"/>
    </location>
</feature>
<feature type="transmembrane region" description="Helical" evidence="7">
    <location>
        <begin position="83"/>
        <end position="101"/>
    </location>
</feature>
<dbReference type="InterPro" id="IPR011701">
    <property type="entry name" value="MFS"/>
</dbReference>
<dbReference type="InterPro" id="IPR050171">
    <property type="entry name" value="MFS_Transporters"/>
</dbReference>
<evidence type="ECO:0000256" key="3">
    <source>
        <dbReference type="ARBA" id="ARBA00022475"/>
    </source>
</evidence>
<feature type="transmembrane region" description="Helical" evidence="7">
    <location>
        <begin position="172"/>
        <end position="191"/>
    </location>
</feature>
<evidence type="ECO:0000256" key="4">
    <source>
        <dbReference type="ARBA" id="ARBA00022692"/>
    </source>
</evidence>
<keyword evidence="6 7" id="KW-0472">Membrane</keyword>
<dbReference type="eggNOG" id="COG3104">
    <property type="taxonomic scope" value="Bacteria"/>
</dbReference>
<dbReference type="GO" id="GO:0005886">
    <property type="term" value="C:plasma membrane"/>
    <property type="evidence" value="ECO:0007669"/>
    <property type="project" value="UniProtKB-SubCell"/>
</dbReference>
<dbReference type="CDD" id="cd17329">
    <property type="entry name" value="MFS_MdtH_MDR_like"/>
    <property type="match status" value="1"/>
</dbReference>
<keyword evidence="10" id="KW-1185">Reference proteome</keyword>
<dbReference type="GO" id="GO:0022857">
    <property type="term" value="F:transmembrane transporter activity"/>
    <property type="evidence" value="ECO:0007669"/>
    <property type="project" value="InterPro"/>
</dbReference>
<evidence type="ECO:0000256" key="6">
    <source>
        <dbReference type="ARBA" id="ARBA00023136"/>
    </source>
</evidence>
<evidence type="ECO:0000256" key="7">
    <source>
        <dbReference type="SAM" id="Phobius"/>
    </source>
</evidence>
<dbReference type="AlphaFoldDB" id="A0A0A7ELA2"/>
<feature type="transmembrane region" description="Helical" evidence="7">
    <location>
        <begin position="324"/>
        <end position="347"/>
    </location>
</feature>
<dbReference type="InterPro" id="IPR036259">
    <property type="entry name" value="MFS_trans_sf"/>
</dbReference>
<gene>
    <name evidence="9" type="ORF">OM33_17250</name>
</gene>
<proteinExistence type="predicted"/>
<evidence type="ECO:0000259" key="8">
    <source>
        <dbReference type="PROSITE" id="PS50850"/>
    </source>
</evidence>
<organism evidence="9 10">
    <name type="scientific">Pseudoalteromonas piratica</name>
    <dbReference type="NCBI Taxonomy" id="1348114"/>
    <lineage>
        <taxon>Bacteria</taxon>
        <taxon>Pseudomonadati</taxon>
        <taxon>Pseudomonadota</taxon>
        <taxon>Gammaproteobacteria</taxon>
        <taxon>Alteromonadales</taxon>
        <taxon>Pseudoalteromonadaceae</taxon>
        <taxon>Pseudoalteromonas</taxon>
    </lineage>
</organism>
<keyword evidence="3" id="KW-1003">Cell membrane</keyword>
<evidence type="ECO:0000313" key="9">
    <source>
        <dbReference type="EMBL" id="AIY66851.1"/>
    </source>
</evidence>
<dbReference type="InterPro" id="IPR005829">
    <property type="entry name" value="Sugar_transporter_CS"/>
</dbReference>
<dbReference type="PANTHER" id="PTHR23517:SF2">
    <property type="entry name" value="MULTIDRUG RESISTANCE PROTEIN MDTH"/>
    <property type="match status" value="1"/>
</dbReference>
<accession>A0A0A7ELA2</accession>
<dbReference type="PROSITE" id="PS50850">
    <property type="entry name" value="MFS"/>
    <property type="match status" value="1"/>
</dbReference>
<keyword evidence="4 7" id="KW-0812">Transmembrane</keyword>
<dbReference type="PROSITE" id="PS00216">
    <property type="entry name" value="SUGAR_TRANSPORT_1"/>
    <property type="match status" value="1"/>
</dbReference>
<dbReference type="HOGENOM" id="CLU_001265_60_0_6"/>
<feature type="transmembrane region" description="Helical" evidence="7">
    <location>
        <begin position="359"/>
        <end position="383"/>
    </location>
</feature>
<dbReference type="STRING" id="1348114.OM33_17250"/>
<feature type="transmembrane region" description="Helical" evidence="7">
    <location>
        <begin position="146"/>
        <end position="166"/>
    </location>
</feature>
<keyword evidence="5 7" id="KW-1133">Transmembrane helix</keyword>
<dbReference type="RefSeq" id="WP_040135416.1">
    <property type="nucleotide sequence ID" value="NZ_CP009889.1"/>
</dbReference>
<dbReference type="Pfam" id="PF07690">
    <property type="entry name" value="MFS_1"/>
    <property type="match status" value="1"/>
</dbReference>
<feature type="transmembrane region" description="Helical" evidence="7">
    <location>
        <begin position="302"/>
        <end position="318"/>
    </location>
</feature>
<feature type="transmembrane region" description="Helical" evidence="7">
    <location>
        <begin position="271"/>
        <end position="290"/>
    </location>
</feature>
<dbReference type="Proteomes" id="UP000030341">
    <property type="component" value="Chromosome 2"/>
</dbReference>
<feature type="domain" description="Major facilitator superfamily (MFS) profile" evidence="8">
    <location>
        <begin position="16"/>
        <end position="414"/>
    </location>
</feature>
<dbReference type="KEGG" id="pseo:OM33_17250"/>
<evidence type="ECO:0000256" key="1">
    <source>
        <dbReference type="ARBA" id="ARBA00004651"/>
    </source>
</evidence>
<evidence type="ECO:0000313" key="10">
    <source>
        <dbReference type="Proteomes" id="UP000030341"/>
    </source>
</evidence>
<dbReference type="OrthoDB" id="3237211at2"/>
<feature type="transmembrane region" description="Helical" evidence="7">
    <location>
        <begin position="389"/>
        <end position="408"/>
    </location>
</feature>
<protein>
    <submittedName>
        <fullName evidence="9">MFS transporter</fullName>
    </submittedName>
</protein>
<dbReference type="InterPro" id="IPR020846">
    <property type="entry name" value="MFS_dom"/>
</dbReference>
<evidence type="ECO:0000256" key="2">
    <source>
        <dbReference type="ARBA" id="ARBA00022448"/>
    </source>
</evidence>
<reference evidence="9 10" key="1">
    <citation type="submission" date="2014-11" db="EMBL/GenBank/DDBJ databases">
        <title>Complete Genome Sequence of Pseudoalteromonas sp. Strain OCN003 Isolated from Kaneohe Bay, Oahu, Hawaii.</title>
        <authorList>
            <person name="Beurmann S."/>
            <person name="Videau P."/>
            <person name="Ushijima B."/>
            <person name="Smith A.M."/>
            <person name="Aeby G.S."/>
            <person name="Callahan S.M."/>
            <person name="Belcaid M."/>
        </authorList>
    </citation>
    <scope>NUCLEOTIDE SEQUENCE [LARGE SCALE GENOMIC DNA]</scope>
    <source>
        <strain evidence="9 10">OCN003</strain>
    </source>
</reference>
<feature type="transmembrane region" description="Helical" evidence="7">
    <location>
        <begin position="53"/>
        <end position="71"/>
    </location>
</feature>
<dbReference type="PANTHER" id="PTHR23517">
    <property type="entry name" value="RESISTANCE PROTEIN MDTM, PUTATIVE-RELATED-RELATED"/>
    <property type="match status" value="1"/>
</dbReference>